<dbReference type="Gene3D" id="3.80.10.10">
    <property type="entry name" value="Ribonuclease Inhibitor"/>
    <property type="match status" value="1"/>
</dbReference>
<evidence type="ECO:0000313" key="10">
    <source>
        <dbReference type="EMBL" id="KAL1880514.1"/>
    </source>
</evidence>
<evidence type="ECO:0000313" key="11">
    <source>
        <dbReference type="Proteomes" id="UP001586593"/>
    </source>
</evidence>
<gene>
    <name evidence="10" type="ORF">VTK73DRAFT_5714</name>
</gene>
<dbReference type="PROSITE" id="PS51281">
    <property type="entry name" value="TAP_C"/>
    <property type="match status" value="1"/>
</dbReference>
<organism evidence="10 11">
    <name type="scientific">Phialemonium thermophilum</name>
    <dbReference type="NCBI Taxonomy" id="223376"/>
    <lineage>
        <taxon>Eukaryota</taxon>
        <taxon>Fungi</taxon>
        <taxon>Dikarya</taxon>
        <taxon>Ascomycota</taxon>
        <taxon>Pezizomycotina</taxon>
        <taxon>Sordariomycetes</taxon>
        <taxon>Sordariomycetidae</taxon>
        <taxon>Cephalothecales</taxon>
        <taxon>Cephalothecaceae</taxon>
        <taxon>Phialemonium</taxon>
    </lineage>
</organism>
<dbReference type="SUPFAM" id="SSF54427">
    <property type="entry name" value="NTF2-like"/>
    <property type="match status" value="1"/>
</dbReference>
<evidence type="ECO:0000256" key="6">
    <source>
        <dbReference type="ARBA" id="ARBA00022816"/>
    </source>
</evidence>
<comment type="similarity">
    <text evidence="2">Belongs to the NXF family.</text>
</comment>
<evidence type="ECO:0000256" key="7">
    <source>
        <dbReference type="ARBA" id="ARBA00023242"/>
    </source>
</evidence>
<dbReference type="InterPro" id="IPR002075">
    <property type="entry name" value="NTF2_dom"/>
</dbReference>
<dbReference type="InterPro" id="IPR018222">
    <property type="entry name" value="Nuclear_transport_factor_2_euk"/>
</dbReference>
<dbReference type="EMBL" id="JAZHXJ010000032">
    <property type="protein sequence ID" value="KAL1880514.1"/>
    <property type="molecule type" value="Genomic_DNA"/>
</dbReference>
<dbReference type="InterPro" id="IPR030217">
    <property type="entry name" value="NXF_fam"/>
</dbReference>
<evidence type="ECO:0000256" key="3">
    <source>
        <dbReference type="ARBA" id="ARBA00022448"/>
    </source>
</evidence>
<dbReference type="SUPFAM" id="SSF52058">
    <property type="entry name" value="L domain-like"/>
    <property type="match status" value="1"/>
</dbReference>
<dbReference type="Pfam" id="PF22602">
    <property type="entry name" value="NXF_NTF2"/>
    <property type="match status" value="1"/>
</dbReference>
<dbReference type="InterPro" id="IPR001611">
    <property type="entry name" value="Leu-rich_rpt"/>
</dbReference>
<evidence type="ECO:0000259" key="8">
    <source>
        <dbReference type="PROSITE" id="PS50177"/>
    </source>
</evidence>
<evidence type="ECO:0000256" key="5">
    <source>
        <dbReference type="ARBA" id="ARBA00022737"/>
    </source>
</evidence>
<feature type="domain" description="NTF2" evidence="8">
    <location>
        <begin position="311"/>
        <end position="483"/>
    </location>
</feature>
<keyword evidence="7" id="KW-0539">Nucleus</keyword>
<dbReference type="CDD" id="cd14342">
    <property type="entry name" value="UBA_TAP-C"/>
    <property type="match status" value="1"/>
</dbReference>
<proteinExistence type="inferred from homology"/>
<accession>A0ABR3XXP9</accession>
<feature type="domain" description="TAP-C" evidence="9">
    <location>
        <begin position="501"/>
        <end position="554"/>
    </location>
</feature>
<dbReference type="InterPro" id="IPR057125">
    <property type="entry name" value="NXF1/2/3/5-like_LRR"/>
</dbReference>
<dbReference type="PROSITE" id="PS51450">
    <property type="entry name" value="LRR"/>
    <property type="match status" value="1"/>
</dbReference>
<keyword evidence="6" id="KW-0509">mRNA transport</keyword>
<dbReference type="InterPro" id="IPR032710">
    <property type="entry name" value="NTF2-like_dom_sf"/>
</dbReference>
<name>A0ABR3XXP9_9PEZI</name>
<dbReference type="SUPFAM" id="SSF46934">
    <property type="entry name" value="UBA-like"/>
    <property type="match status" value="1"/>
</dbReference>
<keyword evidence="4" id="KW-0433">Leucine-rich repeat</keyword>
<dbReference type="PANTHER" id="PTHR10662:SF22">
    <property type="entry name" value="NUCLEAR RNA EXPORT FACTOR 1"/>
    <property type="match status" value="1"/>
</dbReference>
<comment type="subcellular location">
    <subcellularLocation>
        <location evidence="1">Nucleus</location>
    </subcellularLocation>
</comment>
<keyword evidence="5" id="KW-0677">Repeat</keyword>
<comment type="caution">
    <text evidence="10">The sequence shown here is derived from an EMBL/GenBank/DDBJ whole genome shotgun (WGS) entry which is preliminary data.</text>
</comment>
<dbReference type="Pfam" id="PF24048">
    <property type="entry name" value="LRR_NXF1-5"/>
    <property type="match status" value="1"/>
</dbReference>
<dbReference type="PANTHER" id="PTHR10662">
    <property type="entry name" value="NUCLEAR RNA EXPORT FACTOR"/>
    <property type="match status" value="1"/>
</dbReference>
<evidence type="ECO:0000256" key="1">
    <source>
        <dbReference type="ARBA" id="ARBA00004123"/>
    </source>
</evidence>
<dbReference type="PROSITE" id="PS50177">
    <property type="entry name" value="NTF2_DOMAIN"/>
    <property type="match status" value="1"/>
</dbReference>
<reference evidence="10 11" key="1">
    <citation type="journal article" date="2024" name="Commun. Biol.">
        <title>Comparative genomic analysis of thermophilic fungi reveals convergent evolutionary adaptations and gene losses.</title>
        <authorList>
            <person name="Steindorff A.S."/>
            <person name="Aguilar-Pontes M.V."/>
            <person name="Robinson A.J."/>
            <person name="Andreopoulos B."/>
            <person name="LaButti K."/>
            <person name="Kuo A."/>
            <person name="Mondo S."/>
            <person name="Riley R."/>
            <person name="Otillar R."/>
            <person name="Haridas S."/>
            <person name="Lipzen A."/>
            <person name="Grimwood J."/>
            <person name="Schmutz J."/>
            <person name="Clum A."/>
            <person name="Reid I.D."/>
            <person name="Moisan M.C."/>
            <person name="Butler G."/>
            <person name="Nguyen T.T.M."/>
            <person name="Dewar K."/>
            <person name="Conant G."/>
            <person name="Drula E."/>
            <person name="Henrissat B."/>
            <person name="Hansel C."/>
            <person name="Singer S."/>
            <person name="Hutchinson M.I."/>
            <person name="de Vries R.P."/>
            <person name="Natvig D.O."/>
            <person name="Powell A.J."/>
            <person name="Tsang A."/>
            <person name="Grigoriev I.V."/>
        </authorList>
    </citation>
    <scope>NUCLEOTIDE SEQUENCE [LARGE SCALE GENOMIC DNA]</scope>
    <source>
        <strain evidence="10 11">ATCC 24622</strain>
    </source>
</reference>
<dbReference type="InterPro" id="IPR005637">
    <property type="entry name" value="TAP_C_dom"/>
</dbReference>
<evidence type="ECO:0000256" key="4">
    <source>
        <dbReference type="ARBA" id="ARBA00022614"/>
    </source>
</evidence>
<dbReference type="Gene3D" id="3.10.450.50">
    <property type="match status" value="1"/>
</dbReference>
<protein>
    <submittedName>
        <fullName evidence="10">Uncharacterized protein</fullName>
    </submittedName>
</protein>
<sequence>MSARGGHGGRLSINPSKARFAHPAILKVYGLKESKAANNPDGGLRSLLTFLERKASSADKQVTIQKSALSGDAVFIQVSKDDVSDILHLNNFSHAGAKLTITETQEPWPHKSAAGATLTPSAAEAKEKLKGVLSVRYNVETRVLDLSALGQDQVLVSMGLFEERTTAEKAFKALLVIADGQFETAHAKAEAIQGISLAGNELDSVATVFDLAEKFPQLKMLDLSNNRFDSLRKLNRWRYKFRNLENLVLSGNPIETQEPGYQTEVLEWFPKLQILNGAQVRTAEEIEAKAQATRPIPLPQLGSDFRDVDGVGEGFLRVFFPLYDSDRGQLLSTFYDEHSRFTLSVITHSPKDSNEPQLPWQPYLRYSRNMVKIQLAPARAQRLFEGAQMIADLWKHLPVTKHPELSQQNKYVIDCHPLPGLVDPSGQSPTGVSGLIITVHGEFDEVEPTSNRTGKRSFSRTFVLGPGLPGRNSIRVVSDLLSLRAYCPVPQPANTADDLVETRKQMVIELSRRSNMTLVYAQMCLEGASWDFDKAWLSFEEKKTELPLEAFMTTPQGV</sequence>
<dbReference type="InterPro" id="IPR009060">
    <property type="entry name" value="UBA-like_sf"/>
</dbReference>
<evidence type="ECO:0000259" key="9">
    <source>
        <dbReference type="PROSITE" id="PS51281"/>
    </source>
</evidence>
<dbReference type="SMART" id="SM00804">
    <property type="entry name" value="TAP_C"/>
    <property type="match status" value="1"/>
</dbReference>
<evidence type="ECO:0000256" key="2">
    <source>
        <dbReference type="ARBA" id="ARBA00009285"/>
    </source>
</evidence>
<dbReference type="Proteomes" id="UP001586593">
    <property type="component" value="Unassembled WGS sequence"/>
</dbReference>
<keyword evidence="11" id="KW-1185">Reference proteome</keyword>
<dbReference type="InterPro" id="IPR032675">
    <property type="entry name" value="LRR_dom_sf"/>
</dbReference>
<dbReference type="Gene3D" id="1.10.8.10">
    <property type="entry name" value="DNA helicase RuvA subunit, C-terminal domain"/>
    <property type="match status" value="1"/>
</dbReference>
<dbReference type="Pfam" id="PF03943">
    <property type="entry name" value="TAP_C"/>
    <property type="match status" value="1"/>
</dbReference>
<keyword evidence="3" id="KW-0813">Transport</keyword>